<feature type="chain" id="PRO_5041954316" description="Lipoprotein" evidence="1">
    <location>
        <begin position="30"/>
        <end position="158"/>
    </location>
</feature>
<comment type="caution">
    <text evidence="2">The sequence shown here is derived from an EMBL/GenBank/DDBJ whole genome shotgun (WGS) entry which is preliminary data.</text>
</comment>
<keyword evidence="3" id="KW-1185">Reference proteome</keyword>
<accession>A0AAE3UJD5</accession>
<organism evidence="2 3">
    <name type="scientific">Xanthocytophaga agilis</name>
    <dbReference type="NCBI Taxonomy" id="3048010"/>
    <lineage>
        <taxon>Bacteria</taxon>
        <taxon>Pseudomonadati</taxon>
        <taxon>Bacteroidota</taxon>
        <taxon>Cytophagia</taxon>
        <taxon>Cytophagales</taxon>
        <taxon>Rhodocytophagaceae</taxon>
        <taxon>Xanthocytophaga</taxon>
    </lineage>
</organism>
<keyword evidence="1" id="KW-0732">Signal</keyword>
<evidence type="ECO:0000313" key="2">
    <source>
        <dbReference type="EMBL" id="MDJ1505772.1"/>
    </source>
</evidence>
<gene>
    <name evidence="2" type="ORF">QNI22_34265</name>
</gene>
<name>A0AAE3UJD5_9BACT</name>
<feature type="signal peptide" evidence="1">
    <location>
        <begin position="1"/>
        <end position="29"/>
    </location>
</feature>
<protein>
    <recommendedName>
        <fullName evidence="4">Lipoprotein</fullName>
    </recommendedName>
</protein>
<dbReference type="Proteomes" id="UP001232063">
    <property type="component" value="Unassembled WGS sequence"/>
</dbReference>
<dbReference type="RefSeq" id="WP_314518174.1">
    <property type="nucleotide sequence ID" value="NZ_JASJOU010000018.1"/>
</dbReference>
<evidence type="ECO:0008006" key="4">
    <source>
        <dbReference type="Google" id="ProtNLM"/>
    </source>
</evidence>
<evidence type="ECO:0000256" key="1">
    <source>
        <dbReference type="SAM" id="SignalP"/>
    </source>
</evidence>
<dbReference type="PROSITE" id="PS51257">
    <property type="entry name" value="PROKAR_LIPOPROTEIN"/>
    <property type="match status" value="1"/>
</dbReference>
<sequence>MNAKIKIYLKVYLSLLTTALLAGCSQSNADYDLIRQVTQLTGKNLSGYRAVFFVPSQGCDGCINGAENYLLNNYLPRNRKGILFIVTGHKSKKTARIRLGEQALINQDVFVDYVQAFNREPFVSTFPKVIFLDEGNVQAIHEINPRGGEQVYANLDQI</sequence>
<reference evidence="2" key="1">
    <citation type="submission" date="2023-05" db="EMBL/GenBank/DDBJ databases">
        <authorList>
            <person name="Zhang X."/>
        </authorList>
    </citation>
    <scope>NUCLEOTIDE SEQUENCE</scope>
    <source>
        <strain evidence="2">BD1B2-1</strain>
    </source>
</reference>
<dbReference type="AlphaFoldDB" id="A0AAE3UJD5"/>
<dbReference type="EMBL" id="JASJOU010000018">
    <property type="protein sequence ID" value="MDJ1505772.1"/>
    <property type="molecule type" value="Genomic_DNA"/>
</dbReference>
<proteinExistence type="predicted"/>
<evidence type="ECO:0000313" key="3">
    <source>
        <dbReference type="Proteomes" id="UP001232063"/>
    </source>
</evidence>